<gene>
    <name evidence="3" type="ORF">I5V89_12895</name>
    <name evidence="2" type="ORF">QEG23_002152</name>
</gene>
<evidence type="ECO:0000313" key="3">
    <source>
        <dbReference type="EMBL" id="MBH1790769.1"/>
    </source>
</evidence>
<dbReference type="SUPFAM" id="SSF54975">
    <property type="entry name" value="Acylphosphatase/BLUF domain-like"/>
    <property type="match status" value="1"/>
</dbReference>
<dbReference type="RefSeq" id="WP_006375649.1">
    <property type="nucleotide sequence ID" value="NZ_AP021908.1"/>
</dbReference>
<dbReference type="AlphaFoldDB" id="A0A2R3Q2I5"/>
<feature type="domain" description="BLUF" evidence="1">
    <location>
        <begin position="3"/>
        <end position="94"/>
    </location>
</feature>
<dbReference type="SMART" id="SM01034">
    <property type="entry name" value="BLUF"/>
    <property type="match status" value="1"/>
</dbReference>
<dbReference type="InterPro" id="IPR007024">
    <property type="entry name" value="BLUF_domain"/>
</dbReference>
<protein>
    <submittedName>
        <fullName evidence="3">BLUF domain-containing protein</fullName>
    </submittedName>
</protein>
<evidence type="ECO:0000259" key="1">
    <source>
        <dbReference type="PROSITE" id="PS50925"/>
    </source>
</evidence>
<dbReference type="EMBL" id="JADUOV010000008">
    <property type="protein sequence ID" value="MBH1790769.1"/>
    <property type="molecule type" value="Genomic_DNA"/>
</dbReference>
<comment type="caution">
    <text evidence="3">The sequence shown here is derived from an EMBL/GenBank/DDBJ whole genome shotgun (WGS) entry which is preliminary data.</text>
</comment>
<dbReference type="EMBL" id="ABLOJW010000010">
    <property type="protein sequence ID" value="EKT4092632.1"/>
    <property type="molecule type" value="Genomic_DNA"/>
</dbReference>
<dbReference type="Pfam" id="PF04940">
    <property type="entry name" value="BLUF"/>
    <property type="match status" value="1"/>
</dbReference>
<reference evidence="3" key="1">
    <citation type="submission" date="2020-11" db="EMBL/GenBank/DDBJ databases">
        <title>Enhanced detection system for hospital associated transmission using whole genome sequencing surveillance.</title>
        <authorList>
            <person name="Harrison L.H."/>
            <person name="Van Tyne D."/>
            <person name="Marsh J.W."/>
            <person name="Griffith M.P."/>
            <person name="Snyder D.J."/>
            <person name="Cooper V.S."/>
            <person name="Mustapha M."/>
        </authorList>
    </citation>
    <scope>NUCLEOTIDE SEQUENCE</scope>
    <source>
        <strain evidence="3">STEN00053</strain>
    </source>
</reference>
<dbReference type="Gene3D" id="3.30.70.100">
    <property type="match status" value="1"/>
</dbReference>
<evidence type="ECO:0000313" key="2">
    <source>
        <dbReference type="EMBL" id="EKT4092632.1"/>
    </source>
</evidence>
<name>A0A2R3Q2I5_STEMA</name>
<reference evidence="2" key="2">
    <citation type="submission" date="2022-07" db="EMBL/GenBank/DDBJ databases">
        <authorList>
            <consortium name="DAFM: The Division of Animal and Food Microbiology"/>
        </authorList>
    </citation>
    <scope>NUCLEOTIDE SEQUENCE</scope>
    <source>
        <strain evidence="2">19MO01SH01-2</strain>
    </source>
</reference>
<dbReference type="Proteomes" id="UP000634179">
    <property type="component" value="Unassembled WGS sequence"/>
</dbReference>
<organism evidence="3 4">
    <name type="scientific">Stenotrophomonas maltophilia</name>
    <name type="common">Pseudomonas maltophilia</name>
    <name type="synonym">Xanthomonas maltophilia</name>
    <dbReference type="NCBI Taxonomy" id="40324"/>
    <lineage>
        <taxon>Bacteria</taxon>
        <taxon>Pseudomonadati</taxon>
        <taxon>Pseudomonadota</taxon>
        <taxon>Gammaproteobacteria</taxon>
        <taxon>Lysobacterales</taxon>
        <taxon>Lysobacteraceae</taxon>
        <taxon>Stenotrophomonas</taxon>
        <taxon>Stenotrophomonas maltophilia group</taxon>
    </lineage>
</organism>
<dbReference type="InterPro" id="IPR036046">
    <property type="entry name" value="Acylphosphatase-like_dom_sf"/>
</dbReference>
<proteinExistence type="predicted"/>
<dbReference type="PROSITE" id="PS50925">
    <property type="entry name" value="BLUF"/>
    <property type="match status" value="1"/>
</dbReference>
<dbReference type="Proteomes" id="UP001218208">
    <property type="component" value="Unassembled WGS sequence"/>
</dbReference>
<accession>A0A2R3Q2I5</accession>
<dbReference type="GO" id="GO:0009882">
    <property type="term" value="F:blue light photoreceptor activity"/>
    <property type="evidence" value="ECO:0007669"/>
    <property type="project" value="InterPro"/>
</dbReference>
<sequence>MSKCAVVFVSAAVEEIGEERLPEVMRAGREFNAKCGSRAVVCFDGSRFLTYLEGTASAVAASSVYTQSFTLHTEIVELARGSIQQLRFPAHALLFLRISEAELKALMRSNWVNFSQRFGGKFIPETGMERLAALVGNRLDDVPQ</sequence>
<evidence type="ECO:0000313" key="4">
    <source>
        <dbReference type="Proteomes" id="UP000634179"/>
    </source>
</evidence>
<dbReference type="GO" id="GO:0071949">
    <property type="term" value="F:FAD binding"/>
    <property type="evidence" value="ECO:0007669"/>
    <property type="project" value="InterPro"/>
</dbReference>